<name>A0ABV9JH57_9GAMM</name>
<dbReference type="Proteomes" id="UP001595962">
    <property type="component" value="Unassembled WGS sequence"/>
</dbReference>
<dbReference type="RefSeq" id="WP_377331440.1">
    <property type="nucleotide sequence ID" value="NZ_JBHSGB010000002.1"/>
</dbReference>
<proteinExistence type="predicted"/>
<feature type="transmembrane region" description="Helical" evidence="1">
    <location>
        <begin position="16"/>
        <end position="39"/>
    </location>
</feature>
<keyword evidence="1" id="KW-0472">Membrane</keyword>
<comment type="caution">
    <text evidence="2">The sequence shown here is derived from an EMBL/GenBank/DDBJ whole genome shotgun (WGS) entry which is preliminary data.</text>
</comment>
<keyword evidence="1" id="KW-1133">Transmembrane helix</keyword>
<keyword evidence="1" id="KW-0812">Transmembrane</keyword>
<evidence type="ECO:0000313" key="2">
    <source>
        <dbReference type="EMBL" id="MFC4653861.1"/>
    </source>
</evidence>
<protein>
    <submittedName>
        <fullName evidence="2">Uncharacterized protein</fullName>
    </submittedName>
</protein>
<gene>
    <name evidence="2" type="ORF">ACFO3I_02360</name>
</gene>
<accession>A0ABV9JH57</accession>
<evidence type="ECO:0000256" key="1">
    <source>
        <dbReference type="SAM" id="Phobius"/>
    </source>
</evidence>
<keyword evidence="3" id="KW-1185">Reference proteome</keyword>
<sequence>MQTTRSFFSLAGYQKLLGWCNGLLSLSVLTLMATVLICYPFEQWFSIQQLIAGHLSLIGSATLMKISYVGRCVAQYGLQQEVR</sequence>
<reference evidence="3" key="1">
    <citation type="journal article" date="2019" name="Int. J. Syst. Evol. Microbiol.">
        <title>The Global Catalogue of Microorganisms (GCM) 10K type strain sequencing project: providing services to taxonomists for standard genome sequencing and annotation.</title>
        <authorList>
            <consortium name="The Broad Institute Genomics Platform"/>
            <consortium name="The Broad Institute Genome Sequencing Center for Infectious Disease"/>
            <person name="Wu L."/>
            <person name="Ma J."/>
        </authorList>
    </citation>
    <scope>NUCLEOTIDE SEQUENCE [LARGE SCALE GENOMIC DNA]</scope>
    <source>
        <strain evidence="3">DT28</strain>
    </source>
</reference>
<dbReference type="EMBL" id="JBHSGB010000002">
    <property type="protein sequence ID" value="MFC4653861.1"/>
    <property type="molecule type" value="Genomic_DNA"/>
</dbReference>
<evidence type="ECO:0000313" key="3">
    <source>
        <dbReference type="Proteomes" id="UP001595962"/>
    </source>
</evidence>
<organism evidence="2 3">
    <name type="scientific">Rheinheimera marina</name>
    <dbReference type="NCBI Taxonomy" id="1774958"/>
    <lineage>
        <taxon>Bacteria</taxon>
        <taxon>Pseudomonadati</taxon>
        <taxon>Pseudomonadota</taxon>
        <taxon>Gammaproteobacteria</taxon>
        <taxon>Chromatiales</taxon>
        <taxon>Chromatiaceae</taxon>
        <taxon>Rheinheimera</taxon>
    </lineage>
</organism>